<evidence type="ECO:0000256" key="2">
    <source>
        <dbReference type="ARBA" id="ARBA00022475"/>
    </source>
</evidence>
<keyword evidence="5 8" id="KW-0472">Membrane</keyword>
<evidence type="ECO:0000256" key="1">
    <source>
        <dbReference type="ARBA" id="ARBA00004651"/>
    </source>
</evidence>
<reference evidence="9 10" key="1">
    <citation type="journal article" date="2021" name="BMC Biol.">
        <title>Horizontally acquired antibacterial genes associated with adaptive radiation of ladybird beetles.</title>
        <authorList>
            <person name="Li H.S."/>
            <person name="Tang X.F."/>
            <person name="Huang Y.H."/>
            <person name="Xu Z.Y."/>
            <person name="Chen M.L."/>
            <person name="Du X.Y."/>
            <person name="Qiu B.Y."/>
            <person name="Chen P.T."/>
            <person name="Zhang W."/>
            <person name="Slipinski A."/>
            <person name="Escalona H.E."/>
            <person name="Waterhouse R.M."/>
            <person name="Zwick A."/>
            <person name="Pang H."/>
        </authorList>
    </citation>
    <scope>NUCLEOTIDE SEQUENCE [LARGE SCALE GENOMIC DNA]</scope>
    <source>
        <strain evidence="9">SYSU2018</strain>
    </source>
</reference>
<proteinExistence type="predicted"/>
<feature type="transmembrane region" description="Helical" evidence="8">
    <location>
        <begin position="522"/>
        <end position="542"/>
    </location>
</feature>
<evidence type="ECO:0000256" key="5">
    <source>
        <dbReference type="ARBA" id="ARBA00023136"/>
    </source>
</evidence>
<sequence>MLANVNTVINSRFWWSCLNVLIQSVVNNSTKCIVLVDININLSFPVITYDSKRELAEHFSDLRPELYIVDFDQVSVKEFMKVITKCYNYNPEAIFIVKTTNNSFDSNELSSRFVQRIIRISERLSICSPEESNERIVYNLGYEKIYGNISEKVLLEPNVLRNNTILKICHISRVPYFICTSLNCQEKSGLNFDITTMIMEYLKFNFKFVLNDHIYAWKTSELFLSSTCDLVLIEIGMSIDGGELNFIYNVNDDYDRWVVPRAERVPKWKYLFKVFSLELWIIWFSFLIIVSLVWGIFDCIFSSNKSDCEPSKMKNQIKQPHISGTDSESQYPIFPSVFSLAIILFLIFMMNNLYKGRFTFLLLGMNRYPEEIEKFEDILNKKIYLLTARFRFEQLKDQFPKIENYSFYVSSTGDKSEWLNYVAYRKDSATLKSTMEVDYVSQNYLDENGMSLIRVLDSVVVKITEGAVYLRGNPIFLDINKYVNKLRDHGFVQHIWSKYQKVDHRLTEENAKDPEIMTCHDLAGPIAIWLIGISISIFLSFLEHLKLI</sequence>
<keyword evidence="10" id="KW-1185">Reference proteome</keyword>
<dbReference type="GO" id="GO:0005886">
    <property type="term" value="C:plasma membrane"/>
    <property type="evidence" value="ECO:0007669"/>
    <property type="project" value="UniProtKB-SubCell"/>
</dbReference>
<evidence type="ECO:0000256" key="7">
    <source>
        <dbReference type="ARBA" id="ARBA00023180"/>
    </source>
</evidence>
<evidence type="ECO:0000313" key="10">
    <source>
        <dbReference type="Proteomes" id="UP001516400"/>
    </source>
</evidence>
<keyword evidence="6" id="KW-0675">Receptor</keyword>
<feature type="transmembrane region" description="Helical" evidence="8">
    <location>
        <begin position="270"/>
        <end position="297"/>
    </location>
</feature>
<keyword evidence="2" id="KW-1003">Cell membrane</keyword>
<comment type="subcellular location">
    <subcellularLocation>
        <location evidence="1">Cell membrane</location>
        <topology evidence="1">Multi-pass membrane protein</topology>
    </subcellularLocation>
</comment>
<gene>
    <name evidence="9" type="ORF">HHI36_006004</name>
</gene>
<keyword evidence="7" id="KW-0325">Glycoprotein</keyword>
<comment type="caution">
    <text evidence="9">The sequence shown here is derived from an EMBL/GenBank/DDBJ whole genome shotgun (WGS) entry which is preliminary data.</text>
</comment>
<dbReference type="SUPFAM" id="SSF53850">
    <property type="entry name" value="Periplasmic binding protein-like II"/>
    <property type="match status" value="1"/>
</dbReference>
<evidence type="ECO:0000256" key="8">
    <source>
        <dbReference type="SAM" id="Phobius"/>
    </source>
</evidence>
<evidence type="ECO:0000256" key="4">
    <source>
        <dbReference type="ARBA" id="ARBA00022989"/>
    </source>
</evidence>
<evidence type="ECO:0000256" key="3">
    <source>
        <dbReference type="ARBA" id="ARBA00022692"/>
    </source>
</evidence>
<dbReference type="Proteomes" id="UP001516400">
    <property type="component" value="Unassembled WGS sequence"/>
</dbReference>
<keyword evidence="3 8" id="KW-0812">Transmembrane</keyword>
<dbReference type="InterPro" id="IPR052192">
    <property type="entry name" value="Insect_Ionotropic_Sensory_Rcpt"/>
</dbReference>
<dbReference type="AlphaFoldDB" id="A0ABD2NVZ0"/>
<name>A0ABD2NVZ0_9CUCU</name>
<accession>A0ABD2NVZ0</accession>
<keyword evidence="4 8" id="KW-1133">Transmembrane helix</keyword>
<protein>
    <submittedName>
        <fullName evidence="9">Uncharacterized protein</fullName>
    </submittedName>
</protein>
<dbReference type="PANTHER" id="PTHR42643">
    <property type="entry name" value="IONOTROPIC RECEPTOR 20A-RELATED"/>
    <property type="match status" value="1"/>
</dbReference>
<evidence type="ECO:0000256" key="6">
    <source>
        <dbReference type="ARBA" id="ARBA00023170"/>
    </source>
</evidence>
<organism evidence="9 10">
    <name type="scientific">Cryptolaemus montrouzieri</name>
    <dbReference type="NCBI Taxonomy" id="559131"/>
    <lineage>
        <taxon>Eukaryota</taxon>
        <taxon>Metazoa</taxon>
        <taxon>Ecdysozoa</taxon>
        <taxon>Arthropoda</taxon>
        <taxon>Hexapoda</taxon>
        <taxon>Insecta</taxon>
        <taxon>Pterygota</taxon>
        <taxon>Neoptera</taxon>
        <taxon>Endopterygota</taxon>
        <taxon>Coleoptera</taxon>
        <taxon>Polyphaga</taxon>
        <taxon>Cucujiformia</taxon>
        <taxon>Coccinelloidea</taxon>
        <taxon>Coccinellidae</taxon>
        <taxon>Scymninae</taxon>
        <taxon>Scymnini</taxon>
        <taxon>Cryptolaemus</taxon>
    </lineage>
</organism>
<feature type="transmembrane region" description="Helical" evidence="8">
    <location>
        <begin position="333"/>
        <end position="354"/>
    </location>
</feature>
<evidence type="ECO:0000313" key="9">
    <source>
        <dbReference type="EMBL" id="KAL3282843.1"/>
    </source>
</evidence>
<dbReference type="PANTHER" id="PTHR42643:SF30">
    <property type="entry name" value="IONOTROPIC RECEPTOR 40A-RELATED"/>
    <property type="match status" value="1"/>
</dbReference>
<dbReference type="EMBL" id="JABFTP020000144">
    <property type="protein sequence ID" value="KAL3282843.1"/>
    <property type="molecule type" value="Genomic_DNA"/>
</dbReference>